<evidence type="ECO:0000256" key="7">
    <source>
        <dbReference type="ARBA" id="ARBA00022723"/>
    </source>
</evidence>
<comment type="cofactor">
    <cofactor evidence="1">
        <name>Zn(2+)</name>
        <dbReference type="ChEBI" id="CHEBI:29105"/>
    </cofactor>
</comment>
<dbReference type="GO" id="GO:0005634">
    <property type="term" value="C:nucleus"/>
    <property type="evidence" value="ECO:0007669"/>
    <property type="project" value="TreeGrafter"/>
</dbReference>
<evidence type="ECO:0000256" key="13">
    <source>
        <dbReference type="ARBA" id="ARBA00029489"/>
    </source>
</evidence>
<dbReference type="Pfam" id="PF18782">
    <property type="entry name" value="NAD2"/>
    <property type="match status" value="1"/>
</dbReference>
<dbReference type="AlphaFoldDB" id="A0A096NK46"/>
<dbReference type="PANTHER" id="PTHR13857:SF45">
    <property type="entry name" value="DNA DC-DU-EDITING ENZYME APOBEC-3F"/>
    <property type="match status" value="1"/>
</dbReference>
<dbReference type="GO" id="GO:0045087">
    <property type="term" value="P:innate immune response"/>
    <property type="evidence" value="ECO:0007669"/>
    <property type="project" value="UniProtKB-KW"/>
</dbReference>
<evidence type="ECO:0000256" key="8">
    <source>
        <dbReference type="ARBA" id="ARBA00022737"/>
    </source>
</evidence>
<dbReference type="GO" id="GO:0000932">
    <property type="term" value="C:P-body"/>
    <property type="evidence" value="ECO:0007669"/>
    <property type="project" value="UniProtKB-SubCell"/>
</dbReference>
<keyword evidence="5" id="KW-0963">Cytoplasm</keyword>
<comment type="similarity">
    <text evidence="3">Belongs to the cytidine and deoxycytidylate deaminase family.</text>
</comment>
<keyword evidence="11" id="KW-0391">Immunity</keyword>
<dbReference type="GO" id="GO:0051607">
    <property type="term" value="P:defense response to virus"/>
    <property type="evidence" value="ECO:0007669"/>
    <property type="project" value="UniProtKB-KW"/>
</dbReference>
<reference evidence="17" key="3">
    <citation type="submission" date="2025-09" db="UniProtKB">
        <authorList>
            <consortium name="Ensembl"/>
        </authorList>
    </citation>
    <scope>IDENTIFICATION</scope>
</reference>
<dbReference type="SUPFAM" id="SSF53927">
    <property type="entry name" value="Cytidine deaminase-like"/>
    <property type="match status" value="1"/>
</dbReference>
<dbReference type="PANTHER" id="PTHR13857">
    <property type="entry name" value="MRNA EDITING ENZYME"/>
    <property type="match status" value="1"/>
</dbReference>
<proteinExistence type="inferred from homology"/>
<evidence type="ECO:0000256" key="12">
    <source>
        <dbReference type="ARBA" id="ARBA00023118"/>
    </source>
</evidence>
<evidence type="ECO:0000256" key="2">
    <source>
        <dbReference type="ARBA" id="ARBA00004201"/>
    </source>
</evidence>
<gene>
    <name evidence="17" type="primary">APOBEC3C</name>
</gene>
<reference evidence="17 18" key="1">
    <citation type="submission" date="2012-03" db="EMBL/GenBank/DDBJ databases">
        <title>Whole Genome Assembly of Papio anubis.</title>
        <authorList>
            <person name="Liu Y.L."/>
            <person name="Abraham K.A."/>
            <person name="Akbar H.A."/>
            <person name="Ali S.A."/>
            <person name="Anosike U.A."/>
            <person name="Aqrawi P.A."/>
            <person name="Arias F.A."/>
            <person name="Attaway T.A."/>
            <person name="Awwad R.A."/>
            <person name="Babu C.B."/>
            <person name="Bandaranaike D.B."/>
            <person name="Battles P.B."/>
            <person name="Bell A.B."/>
            <person name="Beltran B.B."/>
            <person name="Berhane-Mersha D.B."/>
            <person name="Bess C.B."/>
            <person name="Bickham C.B."/>
            <person name="Bolden T.B."/>
            <person name="Carter K.C."/>
            <person name="Chau D.C."/>
            <person name="Chavez A.C."/>
            <person name="Clerc-Blankenburg K.C."/>
            <person name="Coyle M.C."/>
            <person name="Dao M.D."/>
            <person name="Davila M.L.D."/>
            <person name="Davy-Carroll L.D."/>
            <person name="Denson S.D."/>
            <person name="Dinh H.D."/>
            <person name="Fernandez S.F."/>
            <person name="Fernando P.F."/>
            <person name="Forbes L.F."/>
            <person name="Francis C.F."/>
            <person name="Francisco L.F."/>
            <person name="Fu Q.F."/>
            <person name="Garcia-Iii R.G."/>
            <person name="Garrett T.G."/>
            <person name="Gross S.G."/>
            <person name="Gubbala S.G."/>
            <person name="Hirani K.H."/>
            <person name="Hogues M.H."/>
            <person name="Hollins B.H."/>
            <person name="Jackson L.J."/>
            <person name="Javaid M.J."/>
            <person name="Jhangiani S.J."/>
            <person name="Johnson A.J."/>
            <person name="Johnson B.J."/>
            <person name="Jones J.J."/>
            <person name="Joshi V.J."/>
            <person name="Kalu J.K."/>
            <person name="Khan N.K."/>
            <person name="Korchina V.K."/>
            <person name="Kovar C.K."/>
            <person name="Lago L.L."/>
            <person name="Lara F.L."/>
            <person name="Le T.-K.L."/>
            <person name="Lee S.L."/>
            <person name="Legall-Iii F.L."/>
            <person name="Lemon S.L."/>
            <person name="Liu J.L."/>
            <person name="Liu Y.-S.L."/>
            <person name="Liyanage D.L."/>
            <person name="Lopez J.L."/>
            <person name="Lorensuhewa L.L."/>
            <person name="Mata R.M."/>
            <person name="Mathew T.M."/>
            <person name="Mercado C.M."/>
            <person name="Mercado I.M."/>
            <person name="Morales K.M."/>
            <person name="Morgan M.M."/>
            <person name="Munidasa M.M."/>
            <person name="Ngo D.N."/>
            <person name="Nguyen L.N."/>
            <person name="Nguyen T.N."/>
            <person name="Nguyen N.N."/>
            <person name="Obregon M.O."/>
            <person name="Okwuonu G.O."/>
            <person name="Ongeri F.O."/>
            <person name="Onwere C.O."/>
            <person name="Osifeso I.O."/>
            <person name="Parra A.P."/>
            <person name="Patil S.P."/>
            <person name="Perez A.P."/>
            <person name="Perez Y.P."/>
            <person name="Pham C.P."/>
            <person name="Pu L.-L.P."/>
            <person name="Puazo M.P."/>
            <person name="Quiroz J.Q."/>
            <person name="Rouhana J.R."/>
            <person name="Ruiz M.R."/>
            <person name="Ruiz S.-J.R."/>
            <person name="Saada N.S."/>
            <person name="Santibanez J.S."/>
            <person name="Scheel M.S."/>
            <person name="Schneider B.S."/>
            <person name="Simmons D.S."/>
            <person name="Sisson I.S."/>
            <person name="Tang L.-Y.T."/>
            <person name="Thornton R.T."/>
            <person name="Tisius J.T."/>
            <person name="Toledanes G.T."/>
            <person name="Trejos Z.T."/>
            <person name="Usmani K.U."/>
            <person name="Varghese R.V."/>
            <person name="Vattathil S.V."/>
            <person name="Vee V.V."/>
            <person name="Walker D.W."/>
            <person name="Weissenberger G.W."/>
            <person name="White C.W."/>
            <person name="Williams A.W."/>
            <person name="Woodworth J.W."/>
            <person name="Wright R.W."/>
            <person name="Zhu Y.Z."/>
            <person name="Han Y.H."/>
            <person name="Newsham I.N."/>
            <person name="Nazareth L.N."/>
            <person name="Worley K.W."/>
            <person name="Muzny D.M."/>
            <person name="Rogers J.R."/>
            <person name="Gibbs R.G."/>
        </authorList>
    </citation>
    <scope>NUCLEOTIDE SEQUENCE [LARGE SCALE GENOMIC DNA]</scope>
</reference>
<protein>
    <recommendedName>
        <fullName evidence="4">DNA dC-&gt;dU-editing enzyme APOBEC-3G</fullName>
        <ecNumber evidence="13">3.5.4.38</ecNumber>
    </recommendedName>
    <alternativeName>
        <fullName evidence="14">Deoxycytidine deaminase</fullName>
    </alternativeName>
</protein>
<dbReference type="GO" id="GO:0003723">
    <property type="term" value="F:RNA binding"/>
    <property type="evidence" value="ECO:0007669"/>
    <property type="project" value="TreeGrafter"/>
</dbReference>
<keyword evidence="7" id="KW-0479">Metal-binding</keyword>
<evidence type="ECO:0000256" key="1">
    <source>
        <dbReference type="ARBA" id="ARBA00001947"/>
    </source>
</evidence>
<dbReference type="PROSITE" id="PS51747">
    <property type="entry name" value="CYT_DCMP_DEAMINASES_2"/>
    <property type="match status" value="1"/>
</dbReference>
<keyword evidence="12" id="KW-0051">Antiviral defense</keyword>
<dbReference type="ExpressionAtlas" id="A0A096NK46">
    <property type="expression patterns" value="baseline"/>
</dbReference>
<dbReference type="CDD" id="cd01283">
    <property type="entry name" value="cytidine_deaminase"/>
    <property type="match status" value="1"/>
</dbReference>
<evidence type="ECO:0000313" key="17">
    <source>
        <dbReference type="Ensembl" id="ENSPANP00000013350.2"/>
    </source>
</evidence>
<feature type="domain" description="CMP/dCMP-type deaminase" evidence="16">
    <location>
        <begin position="29"/>
        <end position="138"/>
    </location>
</feature>
<comment type="catalytic activity">
    <reaction evidence="15">
        <text>a 2'-deoxycytidine in single-stranded DNA + H2O + H(+) = a 2'-deoxyuridine in single-stranded DNA + NH4(+)</text>
        <dbReference type="Rhea" id="RHEA:50948"/>
        <dbReference type="Rhea" id="RHEA-COMP:12846"/>
        <dbReference type="Rhea" id="RHEA-COMP:12847"/>
        <dbReference type="ChEBI" id="CHEBI:15377"/>
        <dbReference type="ChEBI" id="CHEBI:15378"/>
        <dbReference type="ChEBI" id="CHEBI:28938"/>
        <dbReference type="ChEBI" id="CHEBI:85452"/>
        <dbReference type="ChEBI" id="CHEBI:133902"/>
        <dbReference type="EC" id="3.5.4.38"/>
    </reaction>
</comment>
<keyword evidence="10" id="KW-0862">Zinc</keyword>
<evidence type="ECO:0000256" key="15">
    <source>
        <dbReference type="ARBA" id="ARBA00049114"/>
    </source>
</evidence>
<comment type="subcellular location">
    <subcellularLocation>
        <location evidence="2">Cytoplasm</location>
        <location evidence="2">P-body</location>
    </subcellularLocation>
</comment>
<dbReference type="FunFam" id="3.40.140.10:FF:000029">
    <property type="entry name" value="DNA dC-&gt;dU-editing enzyme APOBEC-3G"/>
    <property type="match status" value="1"/>
</dbReference>
<dbReference type="Gene3D" id="3.40.140.10">
    <property type="entry name" value="Cytidine Deaminase, domain 2"/>
    <property type="match status" value="1"/>
</dbReference>
<evidence type="ECO:0000259" key="16">
    <source>
        <dbReference type="PROSITE" id="PS51747"/>
    </source>
</evidence>
<dbReference type="GO" id="GO:0004126">
    <property type="term" value="F:cytidine deaminase activity"/>
    <property type="evidence" value="ECO:0007669"/>
    <property type="project" value="TreeGrafter"/>
</dbReference>
<evidence type="ECO:0000256" key="3">
    <source>
        <dbReference type="ARBA" id="ARBA00006576"/>
    </source>
</evidence>
<evidence type="ECO:0000256" key="6">
    <source>
        <dbReference type="ARBA" id="ARBA00022588"/>
    </source>
</evidence>
<evidence type="ECO:0000313" key="18">
    <source>
        <dbReference type="Proteomes" id="UP000028761"/>
    </source>
</evidence>
<evidence type="ECO:0000256" key="11">
    <source>
        <dbReference type="ARBA" id="ARBA00022859"/>
    </source>
</evidence>
<evidence type="ECO:0000256" key="4">
    <source>
        <dbReference type="ARBA" id="ARBA00020239"/>
    </source>
</evidence>
<dbReference type="InterPro" id="IPR002125">
    <property type="entry name" value="CMP_dCMP_dom"/>
</dbReference>
<evidence type="ECO:0000256" key="9">
    <source>
        <dbReference type="ARBA" id="ARBA00022801"/>
    </source>
</evidence>
<dbReference type="InterPro" id="IPR050610">
    <property type="entry name" value="APOBEC_Cyt_Deaminase"/>
</dbReference>
<reference evidence="17" key="2">
    <citation type="submission" date="2025-08" db="UniProtKB">
        <authorList>
            <consortium name="Ensembl"/>
        </authorList>
    </citation>
    <scope>IDENTIFICATION</scope>
</reference>
<sequence length="190" mass="22685">MNPQMRNPVEAMYPGTFYFQFKNLWEANNRNETWLCFTVEVIKQRSTVSWERGVFQNQVHPESHCHAERCFLSWFCEDILSPNTDYQVTWYTSWSPCLDCAGEVAEFLARHSNVKLAIFAARLYYFWDTDYQQGLRSLSEEGASVQIMGYEDFKYCWENFVYNGDEPFKPWKGLKYNFLFLDSKLQEILE</sequence>
<dbReference type="EC" id="3.5.4.38" evidence="13"/>
<organism evidence="17 18">
    <name type="scientific">Papio anubis</name>
    <name type="common">Olive baboon</name>
    <dbReference type="NCBI Taxonomy" id="9555"/>
    <lineage>
        <taxon>Eukaryota</taxon>
        <taxon>Metazoa</taxon>
        <taxon>Chordata</taxon>
        <taxon>Craniata</taxon>
        <taxon>Vertebrata</taxon>
        <taxon>Euteleostomi</taxon>
        <taxon>Mammalia</taxon>
        <taxon>Eutheria</taxon>
        <taxon>Euarchontoglires</taxon>
        <taxon>Primates</taxon>
        <taxon>Haplorrhini</taxon>
        <taxon>Catarrhini</taxon>
        <taxon>Cercopithecidae</taxon>
        <taxon>Cercopithecinae</taxon>
        <taxon>Papio</taxon>
    </lineage>
</organism>
<keyword evidence="18" id="KW-1185">Reference proteome</keyword>
<dbReference type="Bgee" id="ENSPANG00000010775">
    <property type="expression patterns" value="Expressed in mesenteric lymph node and 59 other cell types or tissues"/>
</dbReference>
<dbReference type="InterPro" id="IPR016192">
    <property type="entry name" value="APOBEC/CMP_deaminase_Zn-bd"/>
</dbReference>
<dbReference type="GO" id="GO:0016554">
    <property type="term" value="P:cytidine to uridine editing"/>
    <property type="evidence" value="ECO:0007669"/>
    <property type="project" value="TreeGrafter"/>
</dbReference>
<keyword evidence="8" id="KW-0677">Repeat</keyword>
<evidence type="ECO:0000256" key="10">
    <source>
        <dbReference type="ARBA" id="ARBA00022833"/>
    </source>
</evidence>
<dbReference type="GO" id="GO:0045869">
    <property type="term" value="P:negative regulation of single stranded viral RNA replication via double stranded DNA intermediate"/>
    <property type="evidence" value="ECO:0007669"/>
    <property type="project" value="TreeGrafter"/>
</dbReference>
<keyword evidence="9" id="KW-0378">Hydrolase</keyword>
<keyword evidence="6" id="KW-0399">Innate immunity</keyword>
<name>A0A096NK46_PAPAN</name>
<dbReference type="GeneTree" id="ENSGT00940000162695"/>
<dbReference type="HOGENOM" id="CLU_080056_2_0_1"/>
<accession>A0A096NK46</accession>
<dbReference type="InterPro" id="IPR016193">
    <property type="entry name" value="Cytidine_deaminase-like"/>
</dbReference>
<dbReference type="Ensembl" id="ENSPANT00000009749.4">
    <property type="protein sequence ID" value="ENSPANP00000013350.2"/>
    <property type="gene ID" value="ENSPANG00000010775.4"/>
</dbReference>
<dbReference type="PROSITE" id="PS00903">
    <property type="entry name" value="CYT_DCMP_DEAMINASES_1"/>
    <property type="match status" value="1"/>
</dbReference>
<dbReference type="GO" id="GO:0070383">
    <property type="term" value="P:DNA cytosine deamination"/>
    <property type="evidence" value="ECO:0007669"/>
    <property type="project" value="TreeGrafter"/>
</dbReference>
<dbReference type="Proteomes" id="UP000028761">
    <property type="component" value="Chromosome 16"/>
</dbReference>
<evidence type="ECO:0000256" key="5">
    <source>
        <dbReference type="ARBA" id="ARBA00022490"/>
    </source>
</evidence>
<evidence type="ECO:0000256" key="14">
    <source>
        <dbReference type="ARBA" id="ARBA00032972"/>
    </source>
</evidence>
<dbReference type="GO" id="GO:0008270">
    <property type="term" value="F:zinc ion binding"/>
    <property type="evidence" value="ECO:0007669"/>
    <property type="project" value="InterPro"/>
</dbReference>